<name>A0A146KBF2_9EUKA</name>
<dbReference type="Gene3D" id="3.15.10.10">
    <property type="entry name" value="Bactericidal permeability-increasing protein, domain 1"/>
    <property type="match status" value="1"/>
</dbReference>
<evidence type="ECO:0000313" key="1">
    <source>
        <dbReference type="EMBL" id="JAP94152.1"/>
    </source>
</evidence>
<dbReference type="InterPro" id="IPR017943">
    <property type="entry name" value="Bactericidal_perm-incr_a/b_dom"/>
</dbReference>
<dbReference type="SUPFAM" id="SSF55394">
    <property type="entry name" value="Bactericidal permeability-increasing protein, BPI"/>
    <property type="match status" value="1"/>
</dbReference>
<feature type="non-terminal residue" evidence="1">
    <location>
        <position position="366"/>
    </location>
</feature>
<protein>
    <submittedName>
        <fullName evidence="1">BPI-like protein</fullName>
    </submittedName>
</protein>
<dbReference type="GO" id="GO:0008289">
    <property type="term" value="F:lipid binding"/>
    <property type="evidence" value="ECO:0007669"/>
    <property type="project" value="InterPro"/>
</dbReference>
<sequence length="366" mass="41898">LLECYVLRTEKTIITQDDADLNMIGKPQSLLDTVVKLLQIMSQESQKIIIPDQSFDVVGIQFLMQDIKVAETDLSNAKSNVFDSDIQLAIQSAAAKVVFEYQFQQLTYPYVLGSGQAIVDMILDVDVNTNIQLSQQCLHHFELNNMQINSKITHFQLSFPDASPIIQALITILTSVIKEVFNNIALYWADGLQSILNQDIWSDTPITKLVDEISTDNRYIGYQIQNQLVSSQTSGQICKYEYQAKFCRRWTIRKDISKQPQKLFNKAVSFYLSQNAIQSMLDHVIFLNMTNDTLEIDKVVNTGILLKVKNTEFDAVIRCIIITKTATNQHDNNFTQPVLQMVQVIQQNKQIDLQEYFNKMNEIFMA</sequence>
<organism evidence="1">
    <name type="scientific">Trepomonas sp. PC1</name>
    <dbReference type="NCBI Taxonomy" id="1076344"/>
    <lineage>
        <taxon>Eukaryota</taxon>
        <taxon>Metamonada</taxon>
        <taxon>Diplomonadida</taxon>
        <taxon>Hexamitidae</taxon>
        <taxon>Hexamitinae</taxon>
        <taxon>Trepomonas</taxon>
    </lineage>
</organism>
<accession>A0A146KBF2</accession>
<dbReference type="AlphaFoldDB" id="A0A146KBF2"/>
<reference evidence="1" key="1">
    <citation type="submission" date="2015-07" db="EMBL/GenBank/DDBJ databases">
        <title>Adaptation to a free-living lifestyle via gene acquisitions in the diplomonad Trepomonas sp. PC1.</title>
        <authorList>
            <person name="Xu F."/>
            <person name="Jerlstrom-Hultqvist J."/>
            <person name="Kolisko M."/>
            <person name="Simpson A.G.B."/>
            <person name="Roger A.J."/>
            <person name="Svard S.G."/>
            <person name="Andersson J.O."/>
        </authorList>
    </citation>
    <scope>NUCLEOTIDE SEQUENCE</scope>
    <source>
        <strain evidence="1">PC1</strain>
    </source>
</reference>
<gene>
    <name evidence="1" type="ORF">TPC1_13302</name>
</gene>
<dbReference type="EMBL" id="GDID01002454">
    <property type="protein sequence ID" value="JAP94152.1"/>
    <property type="molecule type" value="Transcribed_RNA"/>
</dbReference>
<proteinExistence type="predicted"/>
<feature type="non-terminal residue" evidence="1">
    <location>
        <position position="1"/>
    </location>
</feature>